<comment type="caution">
    <text evidence="2">The sequence shown here is derived from an EMBL/GenBank/DDBJ whole genome shotgun (WGS) entry which is preliminary data.</text>
</comment>
<proteinExistence type="predicted"/>
<sequence>MDSASEHDPAAPPASEKKEYRLYTLSEVAGILRVDRATVRRWAKEGVLKVVVLPQTGGRTVLRVSEPVLQVLMTDQYLPVETVKDL</sequence>
<dbReference type="Gene3D" id="1.10.1660.10">
    <property type="match status" value="1"/>
</dbReference>
<organism evidence="2 3">
    <name type="scientific">Dictyobacter formicarum</name>
    <dbReference type="NCBI Taxonomy" id="2778368"/>
    <lineage>
        <taxon>Bacteria</taxon>
        <taxon>Bacillati</taxon>
        <taxon>Chloroflexota</taxon>
        <taxon>Ktedonobacteria</taxon>
        <taxon>Ktedonobacterales</taxon>
        <taxon>Dictyobacteraceae</taxon>
        <taxon>Dictyobacter</taxon>
    </lineage>
</organism>
<evidence type="ECO:0000313" key="3">
    <source>
        <dbReference type="Proteomes" id="UP000635565"/>
    </source>
</evidence>
<dbReference type="RefSeq" id="WP_201365766.1">
    <property type="nucleotide sequence ID" value="NZ_BNJJ01000022.1"/>
</dbReference>
<dbReference type="InterPro" id="IPR041657">
    <property type="entry name" value="HTH_17"/>
</dbReference>
<reference evidence="2 3" key="1">
    <citation type="journal article" date="2021" name="Int. J. Syst. Evol. Microbiol.">
        <title>Reticulibacter mediterranei gen. nov., sp. nov., within the new family Reticulibacteraceae fam. nov., and Ktedonospora formicarum gen. nov., sp. nov., Ktedonobacter robiniae sp. nov., Dictyobacter formicarum sp. nov. and Dictyobacter arantiisoli sp. nov., belonging to the class Ktedonobacteria.</title>
        <authorList>
            <person name="Yabe S."/>
            <person name="Zheng Y."/>
            <person name="Wang C.M."/>
            <person name="Sakai Y."/>
            <person name="Abe K."/>
            <person name="Yokota A."/>
            <person name="Donadio S."/>
            <person name="Cavaletti L."/>
            <person name="Monciardini P."/>
        </authorList>
    </citation>
    <scope>NUCLEOTIDE SEQUENCE [LARGE SCALE GENOMIC DNA]</scope>
    <source>
        <strain evidence="2 3">SOSP1-9</strain>
    </source>
</reference>
<accession>A0ABQ3VQK6</accession>
<evidence type="ECO:0000313" key="2">
    <source>
        <dbReference type="EMBL" id="GHO88147.1"/>
    </source>
</evidence>
<keyword evidence="3" id="KW-1185">Reference proteome</keyword>
<name>A0ABQ3VQK6_9CHLR</name>
<dbReference type="Pfam" id="PF12728">
    <property type="entry name" value="HTH_17"/>
    <property type="match status" value="1"/>
</dbReference>
<dbReference type="EMBL" id="BNJJ01000022">
    <property type="protein sequence ID" value="GHO88147.1"/>
    <property type="molecule type" value="Genomic_DNA"/>
</dbReference>
<evidence type="ECO:0000259" key="1">
    <source>
        <dbReference type="Pfam" id="PF12728"/>
    </source>
</evidence>
<protein>
    <recommendedName>
        <fullName evidence="1">Helix-turn-helix domain-containing protein</fullName>
    </recommendedName>
</protein>
<dbReference type="InterPro" id="IPR009061">
    <property type="entry name" value="DNA-bd_dom_put_sf"/>
</dbReference>
<feature type="domain" description="Helix-turn-helix" evidence="1">
    <location>
        <begin position="22"/>
        <end position="65"/>
    </location>
</feature>
<dbReference type="SUPFAM" id="SSF46955">
    <property type="entry name" value="Putative DNA-binding domain"/>
    <property type="match status" value="1"/>
</dbReference>
<gene>
    <name evidence="2" type="ORF">KSZ_61530</name>
</gene>
<dbReference type="Proteomes" id="UP000635565">
    <property type="component" value="Unassembled WGS sequence"/>
</dbReference>